<evidence type="ECO:0000313" key="4">
    <source>
        <dbReference type="EMBL" id="KAK0744421.1"/>
    </source>
</evidence>
<name>A0AA40K3C7_9PEZI</name>
<dbReference type="AlphaFoldDB" id="A0AA40K3C7"/>
<evidence type="ECO:0000256" key="2">
    <source>
        <dbReference type="SAM" id="MobiDB-lite"/>
    </source>
</evidence>
<sequence length="643" mass="70555">MPKSFVAARTEKPSTNIAEYLIRSTSTVLEAIFSESGNVGGSIGLLENGSCAFFNIGTRAVDDGQPPTEDTAYLISSITKPFLGLAIALLVNDGRHSISFETPVKQVLPELEGRTTVVSDQTDNELRISHLLAHRSEFMKFTNLWESPDGIVPWTSIDPVLTLLRHMPLSNKYAAGSFDNTRNYSNECFALLAEIIARTAGIEWGQFVTERILHPLHMTNTFTGVTKEQLQGRNNFASPHTVKVDGLIPGGHQQPGVQSRHCTKNPKAEPTMIQPSQASFAGPGYEQTPIGAAAGMMSSTGDLLKFYGHFLTVFHKISSNTMCLGHDTSEVEHGMVTWWKHILSRTEEGNSIYAGGWNTTQVPWSPCDLSHRWPGSDGDNARRLQRAIKSTQSNGALTANKMWYFFQQLATGGGGGGGGKKLALYHGGNMVGATSCCFLVPSLNQAVVVLCNTRGFYLDAANITCMFLADALARKVTDPRAIKNLYSSLDTIIRHIKGSYIRDLVLYETKLEEEYPLVASVDDFAGCLGKFQLVEGVFAVINGSHRGVLKFQLYGQGFKYSLRVKHDSSARASEVTMTFTMPMRDLVPHGVGGNNRLDIRDFELVFRGREQNGGSFGEFVWVFDRSGAPADGVVSAFVWRRVE</sequence>
<protein>
    <submittedName>
        <fullName evidence="4">Beta-lactamase/transpeptidase-like protein</fullName>
    </submittedName>
</protein>
<gene>
    <name evidence="4" type="ORF">B0T21DRAFT_407527</name>
</gene>
<evidence type="ECO:0000259" key="3">
    <source>
        <dbReference type="Pfam" id="PF00144"/>
    </source>
</evidence>
<reference evidence="4" key="1">
    <citation type="submission" date="2023-06" db="EMBL/GenBank/DDBJ databases">
        <title>Genome-scale phylogeny and comparative genomics of the fungal order Sordariales.</title>
        <authorList>
            <consortium name="Lawrence Berkeley National Laboratory"/>
            <person name="Hensen N."/>
            <person name="Bonometti L."/>
            <person name="Westerberg I."/>
            <person name="Brannstrom I.O."/>
            <person name="Guillou S."/>
            <person name="Cros-Aarteil S."/>
            <person name="Calhoun S."/>
            <person name="Haridas S."/>
            <person name="Kuo A."/>
            <person name="Mondo S."/>
            <person name="Pangilinan J."/>
            <person name="Riley R."/>
            <person name="Labutti K."/>
            <person name="Andreopoulos B."/>
            <person name="Lipzen A."/>
            <person name="Chen C."/>
            <person name="Yanf M."/>
            <person name="Daum C."/>
            <person name="Ng V."/>
            <person name="Clum A."/>
            <person name="Steindorff A."/>
            <person name="Ohm R."/>
            <person name="Martin F."/>
            <person name="Silar P."/>
            <person name="Natvig D."/>
            <person name="Lalanne C."/>
            <person name="Gautier V."/>
            <person name="Ament-Velasquez S.L."/>
            <person name="Kruys A."/>
            <person name="Hutchinson M.I."/>
            <person name="Powell A.J."/>
            <person name="Barry K."/>
            <person name="Miller A.N."/>
            <person name="Grigoriev I.V."/>
            <person name="Debuchy R."/>
            <person name="Gladieux P."/>
            <person name="Thoren M.H."/>
            <person name="Johannesson H."/>
        </authorList>
    </citation>
    <scope>NUCLEOTIDE SEQUENCE</scope>
    <source>
        <strain evidence="4">CBS 540.89</strain>
    </source>
</reference>
<feature type="region of interest" description="Disordered" evidence="2">
    <location>
        <begin position="249"/>
        <end position="284"/>
    </location>
</feature>
<organism evidence="4 5">
    <name type="scientific">Apiosordaria backusii</name>
    <dbReference type="NCBI Taxonomy" id="314023"/>
    <lineage>
        <taxon>Eukaryota</taxon>
        <taxon>Fungi</taxon>
        <taxon>Dikarya</taxon>
        <taxon>Ascomycota</taxon>
        <taxon>Pezizomycotina</taxon>
        <taxon>Sordariomycetes</taxon>
        <taxon>Sordariomycetidae</taxon>
        <taxon>Sordariales</taxon>
        <taxon>Lasiosphaeriaceae</taxon>
        <taxon>Apiosordaria</taxon>
    </lineage>
</organism>
<dbReference type="Gene3D" id="3.40.710.10">
    <property type="entry name" value="DD-peptidase/beta-lactamase superfamily"/>
    <property type="match status" value="1"/>
</dbReference>
<dbReference type="PANTHER" id="PTHR46825">
    <property type="entry name" value="D-ALANYL-D-ALANINE-CARBOXYPEPTIDASE/ENDOPEPTIDASE AMPH"/>
    <property type="match status" value="1"/>
</dbReference>
<dbReference type="Proteomes" id="UP001172159">
    <property type="component" value="Unassembled WGS sequence"/>
</dbReference>
<dbReference type="InterPro" id="IPR050491">
    <property type="entry name" value="AmpC-like"/>
</dbReference>
<dbReference type="EMBL" id="JAUKTV010000002">
    <property type="protein sequence ID" value="KAK0744421.1"/>
    <property type="molecule type" value="Genomic_DNA"/>
</dbReference>
<proteinExistence type="inferred from homology"/>
<evidence type="ECO:0000313" key="5">
    <source>
        <dbReference type="Proteomes" id="UP001172159"/>
    </source>
</evidence>
<keyword evidence="5" id="KW-1185">Reference proteome</keyword>
<dbReference type="InterPro" id="IPR001466">
    <property type="entry name" value="Beta-lactam-related"/>
</dbReference>
<feature type="domain" description="Beta-lactamase-related" evidence="3">
    <location>
        <begin position="36"/>
        <end position="455"/>
    </location>
</feature>
<dbReference type="Pfam" id="PF00144">
    <property type="entry name" value="Beta-lactamase"/>
    <property type="match status" value="1"/>
</dbReference>
<comment type="caution">
    <text evidence="4">The sequence shown here is derived from an EMBL/GenBank/DDBJ whole genome shotgun (WGS) entry which is preliminary data.</text>
</comment>
<accession>A0AA40K3C7</accession>
<evidence type="ECO:0000256" key="1">
    <source>
        <dbReference type="ARBA" id="ARBA00038215"/>
    </source>
</evidence>
<comment type="similarity">
    <text evidence="1">Belongs to the peptidase S12 family.</text>
</comment>
<dbReference type="InterPro" id="IPR012338">
    <property type="entry name" value="Beta-lactam/transpept-like"/>
</dbReference>
<dbReference type="SUPFAM" id="SSF56601">
    <property type="entry name" value="beta-lactamase/transpeptidase-like"/>
    <property type="match status" value="1"/>
</dbReference>
<dbReference type="PANTHER" id="PTHR46825:SF14">
    <property type="entry name" value="BETA-LACTAMASE-RELATED DOMAIN-CONTAINING PROTEIN"/>
    <property type="match status" value="1"/>
</dbReference>